<dbReference type="EMBL" id="JAGPXD010000002">
    <property type="protein sequence ID" value="KAH7366938.1"/>
    <property type="molecule type" value="Genomic_DNA"/>
</dbReference>
<evidence type="ECO:0000256" key="2">
    <source>
        <dbReference type="ARBA" id="ARBA00022692"/>
    </source>
</evidence>
<feature type="compositionally biased region" description="Basic and acidic residues" evidence="5">
    <location>
        <begin position="46"/>
        <end position="57"/>
    </location>
</feature>
<dbReference type="Pfam" id="PF07690">
    <property type="entry name" value="MFS_1"/>
    <property type="match status" value="1"/>
</dbReference>
<dbReference type="SUPFAM" id="SSF103473">
    <property type="entry name" value="MFS general substrate transporter"/>
    <property type="match status" value="2"/>
</dbReference>
<feature type="transmembrane region" description="Helical" evidence="6">
    <location>
        <begin position="365"/>
        <end position="385"/>
    </location>
</feature>
<feature type="transmembrane region" description="Helical" evidence="6">
    <location>
        <begin position="287"/>
        <end position="315"/>
    </location>
</feature>
<feature type="transmembrane region" description="Helical" evidence="6">
    <location>
        <begin position="119"/>
        <end position="140"/>
    </location>
</feature>
<comment type="subcellular location">
    <subcellularLocation>
        <location evidence="1">Membrane</location>
        <topology evidence="1">Multi-pass membrane protein</topology>
    </subcellularLocation>
</comment>
<dbReference type="PANTHER" id="PTHR23501:SF107">
    <property type="entry name" value="TRANSPORTER, PUTATIVE (AFU_ORTHOLOGUE AFUA_7G04730)-RELATED"/>
    <property type="match status" value="1"/>
</dbReference>
<proteinExistence type="predicted"/>
<evidence type="ECO:0000256" key="3">
    <source>
        <dbReference type="ARBA" id="ARBA00022989"/>
    </source>
</evidence>
<evidence type="ECO:0000256" key="4">
    <source>
        <dbReference type="ARBA" id="ARBA00023136"/>
    </source>
</evidence>
<dbReference type="GO" id="GO:0005886">
    <property type="term" value="C:plasma membrane"/>
    <property type="evidence" value="ECO:0007669"/>
    <property type="project" value="TreeGrafter"/>
</dbReference>
<protein>
    <submittedName>
        <fullName evidence="7">Siderophore iron transporter mirB</fullName>
    </submittedName>
</protein>
<dbReference type="Gene3D" id="1.20.1250.20">
    <property type="entry name" value="MFS general substrate transporter like domains"/>
    <property type="match status" value="2"/>
</dbReference>
<keyword evidence="4 6" id="KW-0472">Membrane</keyword>
<comment type="caution">
    <text evidence="7">The sequence shown here is derived from an EMBL/GenBank/DDBJ whole genome shotgun (WGS) entry which is preliminary data.</text>
</comment>
<dbReference type="Proteomes" id="UP000813385">
    <property type="component" value="Unassembled WGS sequence"/>
</dbReference>
<evidence type="ECO:0000313" key="8">
    <source>
        <dbReference type="Proteomes" id="UP000813385"/>
    </source>
</evidence>
<organism evidence="7 8">
    <name type="scientific">Plectosphaerella cucumerina</name>
    <dbReference type="NCBI Taxonomy" id="40658"/>
    <lineage>
        <taxon>Eukaryota</taxon>
        <taxon>Fungi</taxon>
        <taxon>Dikarya</taxon>
        <taxon>Ascomycota</taxon>
        <taxon>Pezizomycotina</taxon>
        <taxon>Sordariomycetes</taxon>
        <taxon>Hypocreomycetidae</taxon>
        <taxon>Glomerellales</taxon>
        <taxon>Plectosphaerellaceae</taxon>
        <taxon>Plectosphaerella</taxon>
    </lineage>
</organism>
<dbReference type="GO" id="GO:0022857">
    <property type="term" value="F:transmembrane transporter activity"/>
    <property type="evidence" value="ECO:0007669"/>
    <property type="project" value="InterPro"/>
</dbReference>
<reference evidence="7" key="1">
    <citation type="journal article" date="2021" name="Nat. Commun.">
        <title>Genetic determinants of endophytism in the Arabidopsis root mycobiome.</title>
        <authorList>
            <person name="Mesny F."/>
            <person name="Miyauchi S."/>
            <person name="Thiergart T."/>
            <person name="Pickel B."/>
            <person name="Atanasova L."/>
            <person name="Karlsson M."/>
            <person name="Huettel B."/>
            <person name="Barry K.W."/>
            <person name="Haridas S."/>
            <person name="Chen C."/>
            <person name="Bauer D."/>
            <person name="Andreopoulos W."/>
            <person name="Pangilinan J."/>
            <person name="LaButti K."/>
            <person name="Riley R."/>
            <person name="Lipzen A."/>
            <person name="Clum A."/>
            <person name="Drula E."/>
            <person name="Henrissat B."/>
            <person name="Kohler A."/>
            <person name="Grigoriev I.V."/>
            <person name="Martin F.M."/>
            <person name="Hacquard S."/>
        </authorList>
    </citation>
    <scope>NUCLEOTIDE SEQUENCE</scope>
    <source>
        <strain evidence="7">MPI-CAGE-AT-0016</strain>
    </source>
</reference>
<dbReference type="OrthoDB" id="4078873at2759"/>
<evidence type="ECO:0000256" key="1">
    <source>
        <dbReference type="ARBA" id="ARBA00004141"/>
    </source>
</evidence>
<name>A0A8K0TIB2_9PEZI</name>
<feature type="transmembrane region" description="Helical" evidence="6">
    <location>
        <begin position="431"/>
        <end position="450"/>
    </location>
</feature>
<feature type="transmembrane region" description="Helical" evidence="6">
    <location>
        <begin position="405"/>
        <end position="424"/>
    </location>
</feature>
<accession>A0A8K0TIB2</accession>
<gene>
    <name evidence="7" type="ORF">B0T11DRAFT_309620</name>
</gene>
<keyword evidence="8" id="KW-1185">Reference proteome</keyword>
<evidence type="ECO:0000256" key="5">
    <source>
        <dbReference type="SAM" id="MobiDB-lite"/>
    </source>
</evidence>
<feature type="transmembrane region" description="Helical" evidence="6">
    <location>
        <begin position="152"/>
        <end position="169"/>
    </location>
</feature>
<keyword evidence="3 6" id="KW-1133">Transmembrane helix</keyword>
<feature type="transmembrane region" description="Helical" evidence="6">
    <location>
        <begin position="327"/>
        <end position="345"/>
    </location>
</feature>
<dbReference type="PANTHER" id="PTHR23501">
    <property type="entry name" value="MAJOR FACILITATOR SUPERFAMILY"/>
    <property type="match status" value="1"/>
</dbReference>
<feature type="transmembrane region" description="Helical" evidence="6">
    <location>
        <begin position="238"/>
        <end position="262"/>
    </location>
</feature>
<feature type="transmembrane region" description="Helical" evidence="6">
    <location>
        <begin position="209"/>
        <end position="232"/>
    </location>
</feature>
<keyword evidence="2 6" id="KW-0812">Transmembrane</keyword>
<feature type="transmembrane region" description="Helical" evidence="6">
    <location>
        <begin position="175"/>
        <end position="197"/>
    </location>
</feature>
<dbReference type="AlphaFoldDB" id="A0A8K0TIB2"/>
<feature type="transmembrane region" description="Helical" evidence="6">
    <location>
        <begin position="571"/>
        <end position="589"/>
    </location>
</feature>
<dbReference type="InterPro" id="IPR036259">
    <property type="entry name" value="MFS_trans_sf"/>
</dbReference>
<dbReference type="InterPro" id="IPR011701">
    <property type="entry name" value="MFS"/>
</dbReference>
<feature type="transmembrane region" description="Helical" evidence="6">
    <location>
        <begin position="79"/>
        <end position="99"/>
    </location>
</feature>
<evidence type="ECO:0000256" key="6">
    <source>
        <dbReference type="SAM" id="Phobius"/>
    </source>
</evidence>
<evidence type="ECO:0000313" key="7">
    <source>
        <dbReference type="EMBL" id="KAH7366938.1"/>
    </source>
</evidence>
<feature type="region of interest" description="Disordered" evidence="5">
    <location>
        <begin position="29"/>
        <end position="57"/>
    </location>
</feature>
<sequence>MGKKIMDVVVQQPEVAAVSAQQTFPADEKIAPQTVATDAEANNDARSLDNKPHDESDVEYDTKEKQYGVEKIRAITSAWTWHALILTYALIHTASYAHAMQQQMNSNLAPYVTSSFRRHGLTATTGIVANLMSGVSQVPFARILNIFGRMEGYLLAHVLCCFGLILLATCTSVEMYAAAQVFWSVGSGGIGYIHTVLMSDTTTLRNRMLIYTLNSTAYIGTSFAGPAVAQLFLENSTWRWGFGAFAIIFPFFGIAMCVHLFLNLRKAKALSLVPESPLSGRTWRESVVYYVVEFDCLGMLLLVAGFSLLLLPFSIRSYAPNGWKTPYIIAMIVLGFFLIVAFFFWEKKFAAVPMVPWNNLRDRTVLGAAGVAGVLFLSFSCWDSYFSSYLQVVHNQSIRQAGFILNIYNIASCTWGPIVGLLIRQTKHYKWVACCFIPVACLSTGLLIYFRHPDTPIRYIIMCQILKAASGGSIIICEQLAVMSVVSHNEITIMLAVIGLAASVGRSIGRAISGGIWTNQLPGLLLKYLPEDEKANAMTIYGDINEQLLRTWGSPARDAIIHAYGDVQRNMVIAGAAFMPLALGCVLLWRNVNLTKFKQTEGQVF</sequence>